<sequence>MILRGALEFSRVTEIEGGHRKLVEALGVLARERLENELVDHDVIDTLSLLVEQEEIQRDQG</sequence>
<evidence type="ECO:0000313" key="1">
    <source>
        <dbReference type="EMBL" id="UZF88635.1"/>
    </source>
</evidence>
<dbReference type="AlphaFoldDB" id="A0A9E7ZMN3"/>
<name>A0A9E7ZMN3_9HYPH</name>
<protein>
    <submittedName>
        <fullName evidence="1">Uncharacterized protein</fullName>
    </submittedName>
</protein>
<accession>A0A9E7ZMN3</accession>
<gene>
    <name evidence="1" type="ORF">NWE54_07545</name>
</gene>
<dbReference type="EMBL" id="CP102774">
    <property type="protein sequence ID" value="UZF88635.1"/>
    <property type="molecule type" value="Genomic_DNA"/>
</dbReference>
<reference evidence="1" key="1">
    <citation type="submission" date="2022-08" db="EMBL/GenBank/DDBJ databases">
        <title>Complete Genome Sequences of 2 Bosea sp. soil isolates.</title>
        <authorList>
            <person name="Alvarez Arevalo M."/>
            <person name="Sterndorff E.B."/>
            <person name="Faurdal D."/>
            <person name="Joergensen T.S."/>
            <person name="Weber T."/>
        </authorList>
    </citation>
    <scope>NUCLEOTIDE SEQUENCE</scope>
    <source>
        <strain evidence="1">NBC_00436</strain>
    </source>
</reference>
<proteinExistence type="predicted"/>
<organism evidence="1">
    <name type="scientific">Bosea sp. NBC_00436</name>
    <dbReference type="NCBI Taxonomy" id="2969620"/>
    <lineage>
        <taxon>Bacteria</taxon>
        <taxon>Pseudomonadati</taxon>
        <taxon>Pseudomonadota</taxon>
        <taxon>Alphaproteobacteria</taxon>
        <taxon>Hyphomicrobiales</taxon>
        <taxon>Boseaceae</taxon>
        <taxon>Bosea</taxon>
    </lineage>
</organism>